<feature type="transmembrane region" description="Helical" evidence="1">
    <location>
        <begin position="12"/>
        <end position="33"/>
    </location>
</feature>
<keyword evidence="1" id="KW-0812">Transmembrane</keyword>
<reference evidence="2 3" key="1">
    <citation type="submission" date="2021-06" db="EMBL/GenBank/DDBJ databases">
        <title>Halomicroarcula sp. a new haloarchaeum isolated from saline soil.</title>
        <authorList>
            <person name="Duran-Viseras A."/>
            <person name="Sanchez-Porro C."/>
            <person name="Ventosa A."/>
        </authorList>
    </citation>
    <scope>NUCLEOTIDE SEQUENCE [LARGE SCALE GENOMIC DNA]</scope>
    <source>
        <strain evidence="2 3">F13</strain>
    </source>
</reference>
<dbReference type="RefSeq" id="WP_220618819.1">
    <property type="nucleotide sequence ID" value="NZ_RKLR01000004.1"/>
</dbReference>
<protein>
    <recommendedName>
        <fullName evidence="4">Small CPxCG-related zinc finger protein</fullName>
    </recommendedName>
</protein>
<gene>
    <name evidence="2" type="ORF">EGH21_12535</name>
</gene>
<organism evidence="2 3">
    <name type="scientific">Haloarcula rubra</name>
    <dbReference type="NCBI Taxonomy" id="2487747"/>
    <lineage>
        <taxon>Archaea</taxon>
        <taxon>Methanobacteriati</taxon>
        <taxon>Methanobacteriota</taxon>
        <taxon>Stenosarchaea group</taxon>
        <taxon>Halobacteria</taxon>
        <taxon>Halobacteriales</taxon>
        <taxon>Haloarculaceae</taxon>
        <taxon>Haloarcula</taxon>
    </lineage>
</organism>
<evidence type="ECO:0000256" key="1">
    <source>
        <dbReference type="SAM" id="Phobius"/>
    </source>
</evidence>
<name>A0AAW4PUA7_9EURY</name>
<evidence type="ECO:0000313" key="3">
    <source>
        <dbReference type="Proteomes" id="UP001430377"/>
    </source>
</evidence>
<evidence type="ECO:0008006" key="4">
    <source>
        <dbReference type="Google" id="ProtNLM"/>
    </source>
</evidence>
<proteinExistence type="predicted"/>
<comment type="caution">
    <text evidence="2">The sequence shown here is derived from an EMBL/GenBank/DDBJ whole genome shotgun (WGS) entry which is preliminary data.</text>
</comment>
<keyword evidence="3" id="KW-1185">Reference proteome</keyword>
<keyword evidence="1" id="KW-0472">Membrane</keyword>
<evidence type="ECO:0000313" key="2">
    <source>
        <dbReference type="EMBL" id="MBX0323857.1"/>
    </source>
</evidence>
<keyword evidence="1" id="KW-1133">Transmembrane helix</keyword>
<dbReference type="EMBL" id="RKLR01000004">
    <property type="protein sequence ID" value="MBX0323857.1"/>
    <property type="molecule type" value="Genomic_DNA"/>
</dbReference>
<dbReference type="AlphaFoldDB" id="A0AAW4PUA7"/>
<dbReference type="Proteomes" id="UP001430377">
    <property type="component" value="Unassembled WGS sequence"/>
</dbReference>
<sequence length="120" mass="13117">MTLYPSGGEAATLVLAYCLVSWFVGGLYGAYAWERAHRDRSLREICGFGDEEVATDGGRDTFACDGCGDETPIGSRWRYLRPDQPDDEIATDHLCPRCSTRKDSSRLFRSADDIGGGAGE</sequence>
<accession>A0AAW4PUA7</accession>